<accession>A0A4R0MPC2</accession>
<reference evidence="3 4" key="1">
    <citation type="submission" date="2019-02" db="EMBL/GenBank/DDBJ databases">
        <title>Pedobacter sp. RP-1-13 sp. nov., isolated from Arctic soil.</title>
        <authorList>
            <person name="Dahal R.H."/>
        </authorList>
    </citation>
    <scope>NUCLEOTIDE SEQUENCE [LARGE SCALE GENOMIC DNA]</scope>
    <source>
        <strain evidence="3 4">RP-1-13</strain>
    </source>
</reference>
<feature type="domain" description="YCII-related" evidence="2">
    <location>
        <begin position="22"/>
        <end position="112"/>
    </location>
</feature>
<organism evidence="3 4">
    <name type="scientific">Pedobacter frigiditerrae</name>
    <dbReference type="NCBI Taxonomy" id="2530452"/>
    <lineage>
        <taxon>Bacteria</taxon>
        <taxon>Pseudomonadati</taxon>
        <taxon>Bacteroidota</taxon>
        <taxon>Sphingobacteriia</taxon>
        <taxon>Sphingobacteriales</taxon>
        <taxon>Sphingobacteriaceae</taxon>
        <taxon>Pedobacter</taxon>
    </lineage>
</organism>
<protein>
    <recommendedName>
        <fullName evidence="2">YCII-related domain-containing protein</fullName>
    </recommendedName>
</protein>
<comment type="caution">
    <text evidence="3">The sequence shown here is derived from an EMBL/GenBank/DDBJ whole genome shotgun (WGS) entry which is preliminary data.</text>
</comment>
<dbReference type="Pfam" id="PF03795">
    <property type="entry name" value="YCII"/>
    <property type="match status" value="1"/>
</dbReference>
<gene>
    <name evidence="3" type="ORF">EZ428_18750</name>
</gene>
<dbReference type="InterPro" id="IPR005545">
    <property type="entry name" value="YCII"/>
</dbReference>
<dbReference type="PANTHER" id="PTHR35174">
    <property type="entry name" value="BLL7171 PROTEIN-RELATED"/>
    <property type="match status" value="1"/>
</dbReference>
<keyword evidence="4" id="KW-1185">Reference proteome</keyword>
<dbReference type="AlphaFoldDB" id="A0A4R0MPC2"/>
<dbReference type="SUPFAM" id="SSF54909">
    <property type="entry name" value="Dimeric alpha+beta barrel"/>
    <property type="match status" value="1"/>
</dbReference>
<evidence type="ECO:0000259" key="2">
    <source>
        <dbReference type="Pfam" id="PF03795"/>
    </source>
</evidence>
<evidence type="ECO:0000313" key="3">
    <source>
        <dbReference type="EMBL" id="TCC88678.1"/>
    </source>
</evidence>
<comment type="similarity">
    <text evidence="1">Belongs to the YciI family.</text>
</comment>
<name>A0A4R0MPC2_9SPHI</name>
<dbReference type="InterPro" id="IPR011008">
    <property type="entry name" value="Dimeric_a/b-barrel"/>
</dbReference>
<dbReference type="PANTHER" id="PTHR35174:SF1">
    <property type="entry name" value="BLL0086 PROTEIN"/>
    <property type="match status" value="1"/>
</dbReference>
<dbReference type="RefSeq" id="WP_131554732.1">
    <property type="nucleotide sequence ID" value="NZ_SJSK01000005.1"/>
</dbReference>
<proteinExistence type="inferred from homology"/>
<evidence type="ECO:0000313" key="4">
    <source>
        <dbReference type="Proteomes" id="UP000292884"/>
    </source>
</evidence>
<dbReference type="Gene3D" id="3.30.70.1060">
    <property type="entry name" value="Dimeric alpha+beta barrel"/>
    <property type="match status" value="1"/>
</dbReference>
<sequence length="116" mass="12711">MEKFMFLFRGGDTHLQTAKDSKDVKAYIQSWVTWQQGLGQKGILAGGEPLQTTGKQVNGKNKVVTDGPFIEAKEMVGGYLIVNAKDINEAVEIAKGCPIFEENGRVEVRPVQQSGN</sequence>
<evidence type="ECO:0000256" key="1">
    <source>
        <dbReference type="ARBA" id="ARBA00007689"/>
    </source>
</evidence>
<dbReference type="OrthoDB" id="7782105at2"/>
<dbReference type="EMBL" id="SJSK01000005">
    <property type="protein sequence ID" value="TCC88678.1"/>
    <property type="molecule type" value="Genomic_DNA"/>
</dbReference>
<dbReference type="Proteomes" id="UP000292884">
    <property type="component" value="Unassembled WGS sequence"/>
</dbReference>